<dbReference type="Proteomes" id="UP000177050">
    <property type="component" value="Unassembled WGS sequence"/>
</dbReference>
<evidence type="ECO:0000313" key="1">
    <source>
        <dbReference type="EMBL" id="OGK73432.1"/>
    </source>
</evidence>
<proteinExistence type="predicted"/>
<dbReference type="EMBL" id="MGBR01000001">
    <property type="protein sequence ID" value="OGK73432.1"/>
    <property type="molecule type" value="Genomic_DNA"/>
</dbReference>
<sequence length="156" mass="17979">MATHPEAKNNLIRRLESITEKSIPQDILPTVEQHIGYLGLTLAVILFQRPFFPSAEYEIEIPLINRRTLAISLNDASELYSLVLSLENAIGLIKPKLQEVIRVSYSLDNPETYGRTLKQVASFLSFKTSTEYIRQLRNQGERSLRRSQILIYKFKK</sequence>
<dbReference type="AlphaFoldDB" id="A0A1F7KZX1"/>
<gene>
    <name evidence="1" type="ORF">A3K52_01395</name>
</gene>
<protein>
    <submittedName>
        <fullName evidence="1">Uncharacterized protein</fullName>
    </submittedName>
</protein>
<name>A0A1F7KZX1_9BACT</name>
<organism evidence="1 2">
    <name type="scientific">Candidatus Roizmanbacteria bacterium RIFOXYD1_FULL_38_12</name>
    <dbReference type="NCBI Taxonomy" id="1802093"/>
    <lineage>
        <taxon>Bacteria</taxon>
        <taxon>Candidatus Roizmaniibacteriota</taxon>
    </lineage>
</organism>
<reference evidence="1 2" key="1">
    <citation type="journal article" date="2016" name="Nat. Commun.">
        <title>Thousands of microbial genomes shed light on interconnected biogeochemical processes in an aquifer system.</title>
        <authorList>
            <person name="Anantharaman K."/>
            <person name="Brown C.T."/>
            <person name="Hug L.A."/>
            <person name="Sharon I."/>
            <person name="Castelle C.J."/>
            <person name="Probst A.J."/>
            <person name="Thomas B.C."/>
            <person name="Singh A."/>
            <person name="Wilkins M.J."/>
            <person name="Karaoz U."/>
            <person name="Brodie E.L."/>
            <person name="Williams K.H."/>
            <person name="Hubbard S.S."/>
            <person name="Banfield J.F."/>
        </authorList>
    </citation>
    <scope>NUCLEOTIDE SEQUENCE [LARGE SCALE GENOMIC DNA]</scope>
</reference>
<evidence type="ECO:0000313" key="2">
    <source>
        <dbReference type="Proteomes" id="UP000177050"/>
    </source>
</evidence>
<comment type="caution">
    <text evidence="1">The sequence shown here is derived from an EMBL/GenBank/DDBJ whole genome shotgun (WGS) entry which is preliminary data.</text>
</comment>
<accession>A0A1F7KZX1</accession>